<evidence type="ECO:0000313" key="3">
    <source>
        <dbReference type="EMBL" id="CAE4620878.1"/>
    </source>
</evidence>
<dbReference type="InterPro" id="IPR003137">
    <property type="entry name" value="PA_domain"/>
</dbReference>
<feature type="transmembrane region" description="Helical" evidence="1">
    <location>
        <begin position="70"/>
        <end position="88"/>
    </location>
</feature>
<organism evidence="3">
    <name type="scientific">Alexandrium monilatum</name>
    <dbReference type="NCBI Taxonomy" id="311494"/>
    <lineage>
        <taxon>Eukaryota</taxon>
        <taxon>Sar</taxon>
        <taxon>Alveolata</taxon>
        <taxon>Dinophyceae</taxon>
        <taxon>Gonyaulacales</taxon>
        <taxon>Pyrocystaceae</taxon>
        <taxon>Alexandrium</taxon>
    </lineage>
</organism>
<accession>A0A7S4RP24</accession>
<keyword evidence="1" id="KW-0472">Membrane</keyword>
<proteinExistence type="predicted"/>
<name>A0A7S4RP24_9DINO</name>
<keyword evidence="1" id="KW-1133">Transmembrane helix</keyword>
<feature type="domain" description="PA" evidence="2">
    <location>
        <begin position="219"/>
        <end position="312"/>
    </location>
</feature>
<keyword evidence="1" id="KW-0812">Transmembrane</keyword>
<gene>
    <name evidence="3" type="ORF">AMON00008_LOCUS38499</name>
</gene>
<dbReference type="AlphaFoldDB" id="A0A7S4RP24"/>
<dbReference type="EMBL" id="HBNR01054806">
    <property type="protein sequence ID" value="CAE4620878.1"/>
    <property type="molecule type" value="Transcribed_RNA"/>
</dbReference>
<sequence>MGAAGGKVAGSGELRLPLRGEGAPTQVEEADSREEGCVWREWATWFALLLVDAIASVAFWAWFLYFPDRFLGAFFAVFLAAMVLWRLWRLWQQQQGPGAPGGGECAEVPYSCGFVSANGKELFLVATVHISPRAPRDVRAVISGVKPDAAMIELDEERLDRLRDVELQMARQPEPEDLQEIRITWGADSEPVTVLAQRALWNAEREGERVCGRVVFEPENAYGFSPPQSSGQIALVHRGGPNSELSPFAVKAHAAAQGGAQALLVVNGKEDRMPVQRLGGGPLLGDLRIALRTRNLGFPRVPVLLLPHSDGQRLREECEKGADVQASFEIMPDAYPRRTLPRRLCQGCALMFSGIGILYGIIGCFDVEVGAEFTEAEVAATAQGIPCACIDVDMNRFWARLGWAAVPTPCNLASSLLSWLAFPRILARFLFPPRGNVDLVGCMFLHFASLSARTWIAFLLAGFVASSVATWTLQLFGGVSERGAEEAGVVSSEDRRAAQTWIMLLLEAYLLPQVCQAVAASRDEAMYRSIVAKGRELNARRLVAVVGAGHANGILHYARTQGL</sequence>
<evidence type="ECO:0000256" key="1">
    <source>
        <dbReference type="SAM" id="Phobius"/>
    </source>
</evidence>
<dbReference type="PANTHER" id="PTHR21530:SF7">
    <property type="entry name" value="TRAB DOMAIN-CONTAINING PROTEIN"/>
    <property type="match status" value="1"/>
</dbReference>
<dbReference type="PANTHER" id="PTHR21530">
    <property type="entry name" value="PHEROMONE SHUTDOWN PROTEIN"/>
    <property type="match status" value="1"/>
</dbReference>
<dbReference type="Gene3D" id="3.50.30.30">
    <property type="match status" value="1"/>
</dbReference>
<evidence type="ECO:0000259" key="2">
    <source>
        <dbReference type="Pfam" id="PF02225"/>
    </source>
</evidence>
<dbReference type="SUPFAM" id="SSF52025">
    <property type="entry name" value="PA domain"/>
    <property type="match status" value="1"/>
</dbReference>
<dbReference type="Pfam" id="PF02225">
    <property type="entry name" value="PA"/>
    <property type="match status" value="1"/>
</dbReference>
<dbReference type="InterPro" id="IPR046345">
    <property type="entry name" value="TraB_PrgY-like"/>
</dbReference>
<protein>
    <recommendedName>
        <fullName evidence="2">PA domain-containing protein</fullName>
    </recommendedName>
</protein>
<feature type="transmembrane region" description="Helical" evidence="1">
    <location>
        <begin position="42"/>
        <end position="64"/>
    </location>
</feature>
<reference evidence="3" key="1">
    <citation type="submission" date="2021-01" db="EMBL/GenBank/DDBJ databases">
        <authorList>
            <person name="Corre E."/>
            <person name="Pelletier E."/>
            <person name="Niang G."/>
            <person name="Scheremetjew M."/>
            <person name="Finn R."/>
            <person name="Kale V."/>
            <person name="Holt S."/>
            <person name="Cochrane G."/>
            <person name="Meng A."/>
            <person name="Brown T."/>
            <person name="Cohen L."/>
        </authorList>
    </citation>
    <scope>NUCLEOTIDE SEQUENCE</scope>
    <source>
        <strain evidence="3">CCMP3105</strain>
    </source>
</reference>
<dbReference type="InterPro" id="IPR046450">
    <property type="entry name" value="PA_dom_sf"/>
</dbReference>